<keyword evidence="1" id="KW-0732">Signal</keyword>
<feature type="signal peptide" evidence="1">
    <location>
        <begin position="1"/>
        <end position="22"/>
    </location>
</feature>
<accession>A0A8J2XF19</accession>
<dbReference type="InterPro" id="IPR011990">
    <property type="entry name" value="TPR-like_helical_dom_sf"/>
</dbReference>
<comment type="caution">
    <text evidence="2">The sequence shown here is derived from an EMBL/GenBank/DDBJ whole genome shotgun (WGS) entry which is preliminary data.</text>
</comment>
<feature type="chain" id="PRO_5035195865" description="Tetratricopeptide repeat protein" evidence="1">
    <location>
        <begin position="23"/>
        <end position="393"/>
    </location>
</feature>
<sequence>MPAQKSRFILPFILLITTALFSQVNPIEETEDNDKKVEELGYFIETSIHESNNEGYISKFDLDDFGKKITKMTNDDKEQYFFSQGFLKGLLEGIDEYPKKLSAHVENGGYYDFISYRYESEAKTYYMLFRFFSEESGVNYHDYRVVDNNGEFKFSDLYIYLSGEHLSDTFSRMYMTALPKNKLAKFLKGDYFGDYEKFTEAVNLNRSGKPAKAYKVLNSIKGELANEKFLLLIKIQISYQLDDESYIAAIEELKEKHNNDPTMYLTLVDYYILKEEYDRAFDLIDNLQIETNDDFLYYMKGNVEFLSDDYESASNYYAYIIENYPDFFQGYAGYLIATTKQQKYDDAITVLNKLVELEYDKDAIIEYLEEDDETGINVLEDLVKSDAYKTWKG</sequence>
<dbReference type="Gene3D" id="1.25.40.10">
    <property type="entry name" value="Tetratricopeptide repeat domain"/>
    <property type="match status" value="1"/>
</dbReference>
<keyword evidence="3" id="KW-1185">Reference proteome</keyword>
<evidence type="ECO:0000313" key="2">
    <source>
        <dbReference type="EMBL" id="GFZ77018.1"/>
    </source>
</evidence>
<proteinExistence type="predicted"/>
<reference evidence="2 3" key="1">
    <citation type="journal article" date="2014" name="Int. J. Syst. Evol. Microbiol.">
        <title>Complete genome sequence of Corynebacterium casei LMG S-19264T (=DSM 44701T), isolated from a smear-ripened cheese.</title>
        <authorList>
            <consortium name="US DOE Joint Genome Institute (JGI-PGF)"/>
            <person name="Walter F."/>
            <person name="Albersmeier A."/>
            <person name="Kalinowski J."/>
            <person name="Ruckert C."/>
        </authorList>
    </citation>
    <scope>NUCLEOTIDE SEQUENCE [LARGE SCALE GENOMIC DNA]</scope>
    <source>
        <strain evidence="2 3">CGMCC 1.15295</strain>
    </source>
</reference>
<name>A0A8J2XF19_9FLAO</name>
<dbReference type="AlphaFoldDB" id="A0A8J2XF19"/>
<dbReference type="SUPFAM" id="SSF48452">
    <property type="entry name" value="TPR-like"/>
    <property type="match status" value="1"/>
</dbReference>
<gene>
    <name evidence="2" type="ORF">GCM10011531_02850</name>
</gene>
<dbReference type="EMBL" id="BMIC01000001">
    <property type="protein sequence ID" value="GFZ77018.1"/>
    <property type="molecule type" value="Genomic_DNA"/>
</dbReference>
<dbReference type="Proteomes" id="UP000598120">
    <property type="component" value="Unassembled WGS sequence"/>
</dbReference>
<evidence type="ECO:0000313" key="3">
    <source>
        <dbReference type="Proteomes" id="UP000598120"/>
    </source>
</evidence>
<evidence type="ECO:0008006" key="4">
    <source>
        <dbReference type="Google" id="ProtNLM"/>
    </source>
</evidence>
<evidence type="ECO:0000256" key="1">
    <source>
        <dbReference type="SAM" id="SignalP"/>
    </source>
</evidence>
<dbReference type="RefSeq" id="WP_188604555.1">
    <property type="nucleotide sequence ID" value="NZ_BMIC01000001.1"/>
</dbReference>
<protein>
    <recommendedName>
        <fullName evidence="4">Tetratricopeptide repeat protein</fullName>
    </recommendedName>
</protein>
<organism evidence="2 3">
    <name type="scientific">Aquaticitalea lipolytica</name>
    <dbReference type="NCBI Taxonomy" id="1247562"/>
    <lineage>
        <taxon>Bacteria</taxon>
        <taxon>Pseudomonadati</taxon>
        <taxon>Bacteroidota</taxon>
        <taxon>Flavobacteriia</taxon>
        <taxon>Flavobacteriales</taxon>
        <taxon>Flavobacteriaceae</taxon>
        <taxon>Aquaticitalea</taxon>
    </lineage>
</organism>